<dbReference type="Proteomes" id="UP000024635">
    <property type="component" value="Unassembled WGS sequence"/>
</dbReference>
<dbReference type="EMBL" id="JARK01001353">
    <property type="protein sequence ID" value="EYC22465.1"/>
    <property type="molecule type" value="Genomic_DNA"/>
</dbReference>
<sequence>MTAKTDNDGFLAIVDGCECHQLVSHLIFPSYLMVVLVQCHERQFSHVIVVIAVLLGFRQTMFSRNGLRSTFPSPGAIGVRAYGAAIEERIRERRLNRLHLQELRRQELQSEEQRKARECLRNDNSQFNSQDYGGQGGSQRQETVQKPIVTLRDALVLDSPGNKLFFAEEPQYAPIQMEQGDSSGDYNYEPVSETLFDCISNGVLDMDRAGRVIFEQKLRGDFDQAQYDDFVNSEGAMRATPRFDIDDVQDLFDIQVLRQNILANRLMGEITLAHLRKISQSSKSIARSVLNSSMPKVDLLNISQPWVLQASPPFVELDLVRLAERWFPRKNDNTFQQLTSLYRFILLHVTDPRHKIKEYAVRVMKSGSRNENLKDLPADVEATLIGFGEEITGYGSGERGRRRVLNLNGTSTDSDAVAAMTPRERDEWQSHVLKSLQRALTDVRSYRYDAARDQWFSNNKQKQAATQVKESVAAYDTVNTENQPPTNSFKF</sequence>
<dbReference type="AlphaFoldDB" id="A0A016V4U7"/>
<name>A0A016V4U7_9BILA</name>
<comment type="caution">
    <text evidence="2">The sequence shown here is derived from an EMBL/GenBank/DDBJ whole genome shotgun (WGS) entry which is preliminary data.</text>
</comment>
<accession>A0A016V4U7</accession>
<evidence type="ECO:0000313" key="3">
    <source>
        <dbReference type="Proteomes" id="UP000024635"/>
    </source>
</evidence>
<evidence type="ECO:0000256" key="1">
    <source>
        <dbReference type="SAM" id="MobiDB-lite"/>
    </source>
</evidence>
<dbReference type="OrthoDB" id="10358998at2759"/>
<feature type="compositionally biased region" description="Polar residues" evidence="1">
    <location>
        <begin position="122"/>
        <end position="142"/>
    </location>
</feature>
<evidence type="ECO:0000313" key="2">
    <source>
        <dbReference type="EMBL" id="EYC22465.1"/>
    </source>
</evidence>
<organism evidence="2 3">
    <name type="scientific">Ancylostoma ceylanicum</name>
    <dbReference type="NCBI Taxonomy" id="53326"/>
    <lineage>
        <taxon>Eukaryota</taxon>
        <taxon>Metazoa</taxon>
        <taxon>Ecdysozoa</taxon>
        <taxon>Nematoda</taxon>
        <taxon>Chromadorea</taxon>
        <taxon>Rhabditida</taxon>
        <taxon>Rhabditina</taxon>
        <taxon>Rhabditomorpha</taxon>
        <taxon>Strongyloidea</taxon>
        <taxon>Ancylostomatidae</taxon>
        <taxon>Ancylostomatinae</taxon>
        <taxon>Ancylostoma</taxon>
    </lineage>
</organism>
<gene>
    <name evidence="2" type="primary">Acey_s0017.g3366</name>
    <name evidence="2" type="ORF">Y032_0017g3366</name>
</gene>
<protein>
    <submittedName>
        <fullName evidence="2">Uncharacterized protein</fullName>
    </submittedName>
</protein>
<reference evidence="3" key="1">
    <citation type="journal article" date="2015" name="Nat. Genet.">
        <title>The genome and transcriptome of the zoonotic hookworm Ancylostoma ceylanicum identify infection-specific gene families.</title>
        <authorList>
            <person name="Schwarz E.M."/>
            <person name="Hu Y."/>
            <person name="Antoshechkin I."/>
            <person name="Miller M.M."/>
            <person name="Sternberg P.W."/>
            <person name="Aroian R.V."/>
        </authorList>
    </citation>
    <scope>NUCLEOTIDE SEQUENCE</scope>
    <source>
        <strain evidence="3">HY135</strain>
    </source>
</reference>
<proteinExistence type="predicted"/>
<feature type="region of interest" description="Disordered" evidence="1">
    <location>
        <begin position="114"/>
        <end position="142"/>
    </location>
</feature>
<keyword evidence="3" id="KW-1185">Reference proteome</keyword>